<feature type="region of interest" description="Disordered" evidence="1">
    <location>
        <begin position="366"/>
        <end position="391"/>
    </location>
</feature>
<dbReference type="Pfam" id="PF13692">
    <property type="entry name" value="Glyco_trans_1_4"/>
    <property type="match status" value="1"/>
</dbReference>
<dbReference type="EMBL" id="BMQG01000012">
    <property type="protein sequence ID" value="GGM52686.1"/>
    <property type="molecule type" value="Genomic_DNA"/>
</dbReference>
<dbReference type="CDD" id="cd03801">
    <property type="entry name" value="GT4_PimA-like"/>
    <property type="match status" value="1"/>
</dbReference>
<evidence type="ECO:0000256" key="1">
    <source>
        <dbReference type="SAM" id="MobiDB-lite"/>
    </source>
</evidence>
<dbReference type="PANTHER" id="PTHR45947">
    <property type="entry name" value="SULFOQUINOVOSYL TRANSFERASE SQD2"/>
    <property type="match status" value="1"/>
</dbReference>
<dbReference type="InterPro" id="IPR028098">
    <property type="entry name" value="Glyco_trans_4-like_N"/>
</dbReference>
<evidence type="ECO:0000313" key="3">
    <source>
        <dbReference type="EMBL" id="GGM52686.1"/>
    </source>
</evidence>
<gene>
    <name evidence="3" type="ORF">GCM10008956_30900</name>
</gene>
<comment type="caution">
    <text evidence="3">The sequence shown here is derived from an EMBL/GenBank/DDBJ whole genome shotgun (WGS) entry which is preliminary data.</text>
</comment>
<keyword evidence="4" id="KW-1185">Reference proteome</keyword>
<dbReference type="Proteomes" id="UP000600547">
    <property type="component" value="Unassembled WGS sequence"/>
</dbReference>
<sequence>MRTDAAPLRVLFVTDAPAVGGSEVYMREIIPPMRAHGVHAEVAMPDVPGTADFRAQLQARGIPVHAYRTLAEVARVEGEGRGFDLTVLSSWNPRGYRKYYRALRGPFVSLVHDQLMLHIPGLPQGVYRACYEWLQAGDIRGAQHVITVSEWGAAYLRRHHRMTQVHAVPNGVDTVKFRPGDPGERAALRGRLGFRGFTVLNPARMSIEKNHPAVIAAAWQAPELHFVLVGTGYLESALKRAAPRNVTFLGKRHDMPELYRAADVVLQPTIAENQSLATLEALASGTPVVTNDIPAQRELIRMGQEGLLVRGGAPGYVAALRALAAHPDALRRMGLAARQSVLDGHTLDGNARHLATLLTELAARHTAGPVTGPGEGSAGASGARVTSAGRP</sequence>
<dbReference type="GO" id="GO:0016758">
    <property type="term" value="F:hexosyltransferase activity"/>
    <property type="evidence" value="ECO:0007669"/>
    <property type="project" value="TreeGrafter"/>
</dbReference>
<keyword evidence="3" id="KW-0808">Transferase</keyword>
<organism evidence="3 4">
    <name type="scientific">Deinococcus arenae</name>
    <dbReference type="NCBI Taxonomy" id="1452751"/>
    <lineage>
        <taxon>Bacteria</taxon>
        <taxon>Thermotogati</taxon>
        <taxon>Deinococcota</taxon>
        <taxon>Deinococci</taxon>
        <taxon>Deinococcales</taxon>
        <taxon>Deinococcaceae</taxon>
        <taxon>Deinococcus</taxon>
    </lineage>
</organism>
<reference evidence="4" key="1">
    <citation type="journal article" date="2019" name="Int. J. Syst. Evol. Microbiol.">
        <title>The Global Catalogue of Microorganisms (GCM) 10K type strain sequencing project: providing services to taxonomists for standard genome sequencing and annotation.</title>
        <authorList>
            <consortium name="The Broad Institute Genomics Platform"/>
            <consortium name="The Broad Institute Genome Sequencing Center for Infectious Disease"/>
            <person name="Wu L."/>
            <person name="Ma J."/>
        </authorList>
    </citation>
    <scope>NUCLEOTIDE SEQUENCE [LARGE SCALE GENOMIC DNA]</scope>
    <source>
        <strain evidence="4">JCM 31047</strain>
    </source>
</reference>
<dbReference type="AlphaFoldDB" id="A0A8H9GRN1"/>
<proteinExistence type="predicted"/>
<protein>
    <submittedName>
        <fullName evidence="3">Glycosyl transferase</fullName>
    </submittedName>
</protein>
<dbReference type="InterPro" id="IPR050194">
    <property type="entry name" value="Glycosyltransferase_grp1"/>
</dbReference>
<dbReference type="SUPFAM" id="SSF53756">
    <property type="entry name" value="UDP-Glycosyltransferase/glycogen phosphorylase"/>
    <property type="match status" value="1"/>
</dbReference>
<feature type="domain" description="Glycosyltransferase subfamily 4-like N-terminal" evidence="2">
    <location>
        <begin position="19"/>
        <end position="174"/>
    </location>
</feature>
<dbReference type="PANTHER" id="PTHR45947:SF3">
    <property type="entry name" value="SULFOQUINOVOSYL TRANSFERASE SQD2"/>
    <property type="match status" value="1"/>
</dbReference>
<name>A0A8H9GRN1_9DEIO</name>
<evidence type="ECO:0000313" key="4">
    <source>
        <dbReference type="Proteomes" id="UP000600547"/>
    </source>
</evidence>
<dbReference type="RefSeq" id="WP_110828399.1">
    <property type="nucleotide sequence ID" value="NZ_BMQG01000012.1"/>
</dbReference>
<dbReference type="Gene3D" id="3.40.50.2000">
    <property type="entry name" value="Glycogen Phosphorylase B"/>
    <property type="match status" value="2"/>
</dbReference>
<accession>A0A8H9GRN1</accession>
<dbReference type="Pfam" id="PF13439">
    <property type="entry name" value="Glyco_transf_4"/>
    <property type="match status" value="1"/>
</dbReference>
<evidence type="ECO:0000259" key="2">
    <source>
        <dbReference type="Pfam" id="PF13439"/>
    </source>
</evidence>